<dbReference type="EMBL" id="HBEL01023402">
    <property type="protein sequence ID" value="CAD8414821.1"/>
    <property type="molecule type" value="Transcribed_RNA"/>
</dbReference>
<name>A0A6T8JT46_9STRA</name>
<proteinExistence type="predicted"/>
<gene>
    <name evidence="2" type="ORF">PINE0816_LOCUS10955</name>
    <name evidence="3" type="ORF">PINE0816_LOCUS10956</name>
</gene>
<accession>A0A6T8JT46</accession>
<dbReference type="AlphaFoldDB" id="A0A6T8JT46"/>
<protein>
    <submittedName>
        <fullName evidence="2">Uncharacterized protein</fullName>
    </submittedName>
</protein>
<dbReference type="EMBL" id="HBEL01023403">
    <property type="protein sequence ID" value="CAD8414822.1"/>
    <property type="molecule type" value="Transcribed_RNA"/>
</dbReference>
<reference evidence="2" key="1">
    <citation type="submission" date="2021-01" db="EMBL/GenBank/DDBJ databases">
        <authorList>
            <person name="Corre E."/>
            <person name="Pelletier E."/>
            <person name="Niang G."/>
            <person name="Scheremetjew M."/>
            <person name="Finn R."/>
            <person name="Kale V."/>
            <person name="Holt S."/>
            <person name="Cochrane G."/>
            <person name="Meng A."/>
            <person name="Brown T."/>
            <person name="Cohen L."/>
        </authorList>
    </citation>
    <scope>NUCLEOTIDE SEQUENCE</scope>
    <source>
        <strain evidence="2">CCAP1064/1</strain>
    </source>
</reference>
<feature type="region of interest" description="Disordered" evidence="1">
    <location>
        <begin position="53"/>
        <end position="97"/>
    </location>
</feature>
<evidence type="ECO:0000313" key="3">
    <source>
        <dbReference type="EMBL" id="CAD8414822.1"/>
    </source>
</evidence>
<evidence type="ECO:0000256" key="1">
    <source>
        <dbReference type="SAM" id="MobiDB-lite"/>
    </source>
</evidence>
<feature type="compositionally biased region" description="Acidic residues" evidence="1">
    <location>
        <begin position="66"/>
        <end position="77"/>
    </location>
</feature>
<sequence length="123" mass="13038">MSLSEVVTKMSKVNHNLCNDDNTLNLDNGGGLVQACREIEGVATVWKNGLLGTTAGDNVNSSDGLASDDDSDDDDSLSSDVNDQNGDEIDNKAPIPGSHLLSAMINVESHTTSSKRAFTRDEK</sequence>
<organism evidence="2">
    <name type="scientific">Proboscia inermis</name>
    <dbReference type="NCBI Taxonomy" id="420281"/>
    <lineage>
        <taxon>Eukaryota</taxon>
        <taxon>Sar</taxon>
        <taxon>Stramenopiles</taxon>
        <taxon>Ochrophyta</taxon>
        <taxon>Bacillariophyta</taxon>
        <taxon>Coscinodiscophyceae</taxon>
        <taxon>Rhizosoleniophycidae</taxon>
        <taxon>Rhizosoleniales</taxon>
        <taxon>Rhizosoleniaceae</taxon>
        <taxon>Proboscia</taxon>
    </lineage>
</organism>
<evidence type="ECO:0000313" key="2">
    <source>
        <dbReference type="EMBL" id="CAD8414821.1"/>
    </source>
</evidence>